<dbReference type="Proteomes" id="UP000288805">
    <property type="component" value="Unassembled WGS sequence"/>
</dbReference>
<evidence type="ECO:0000313" key="1">
    <source>
        <dbReference type="EMBL" id="RVX13295.1"/>
    </source>
</evidence>
<dbReference type="AlphaFoldDB" id="A0A438JWH3"/>
<proteinExistence type="predicted"/>
<organism evidence="1 2">
    <name type="scientific">Vitis vinifera</name>
    <name type="common">Grape</name>
    <dbReference type="NCBI Taxonomy" id="29760"/>
    <lineage>
        <taxon>Eukaryota</taxon>
        <taxon>Viridiplantae</taxon>
        <taxon>Streptophyta</taxon>
        <taxon>Embryophyta</taxon>
        <taxon>Tracheophyta</taxon>
        <taxon>Spermatophyta</taxon>
        <taxon>Magnoliopsida</taxon>
        <taxon>eudicotyledons</taxon>
        <taxon>Gunneridae</taxon>
        <taxon>Pentapetalae</taxon>
        <taxon>rosids</taxon>
        <taxon>Vitales</taxon>
        <taxon>Vitaceae</taxon>
        <taxon>Viteae</taxon>
        <taxon>Vitis</taxon>
    </lineage>
</organism>
<sequence>MTLYLAMEALSQLLSKAKHGGFISSFKVGRRGGEGMIVSHLLFVDDTLICCEANNDQLRYLSQVSSRLEKIQRDFLYGGGALKEKPHLVNWNLVRLGKKEGDLGIRNLVILNKALLGKWCWRFATKRESLWKQIIIGKHRAEEEEWCSREVRESYGVGEWKAIKN</sequence>
<comment type="caution">
    <text evidence="1">The sequence shown here is derived from an EMBL/GenBank/DDBJ whole genome shotgun (WGS) entry which is preliminary data.</text>
</comment>
<gene>
    <name evidence="1" type="ORF">CK203_018007</name>
</gene>
<dbReference type="EMBL" id="QGNW01000025">
    <property type="protein sequence ID" value="RVX13295.1"/>
    <property type="molecule type" value="Genomic_DNA"/>
</dbReference>
<protein>
    <submittedName>
        <fullName evidence="1">Uncharacterized protein</fullName>
    </submittedName>
</protein>
<evidence type="ECO:0000313" key="2">
    <source>
        <dbReference type="Proteomes" id="UP000288805"/>
    </source>
</evidence>
<name>A0A438JWH3_VITVI</name>
<accession>A0A438JWH3</accession>
<reference evidence="1 2" key="1">
    <citation type="journal article" date="2018" name="PLoS Genet.">
        <title>Population sequencing reveals clonal diversity and ancestral inbreeding in the grapevine cultivar Chardonnay.</title>
        <authorList>
            <person name="Roach M.J."/>
            <person name="Johnson D.L."/>
            <person name="Bohlmann J."/>
            <person name="van Vuuren H.J."/>
            <person name="Jones S.J."/>
            <person name="Pretorius I.S."/>
            <person name="Schmidt S.A."/>
            <person name="Borneman A.R."/>
        </authorList>
    </citation>
    <scope>NUCLEOTIDE SEQUENCE [LARGE SCALE GENOMIC DNA]</scope>
    <source>
        <strain evidence="2">cv. Chardonnay</strain>
        <tissue evidence="1">Leaf</tissue>
    </source>
</reference>